<evidence type="ECO:0000313" key="2">
    <source>
        <dbReference type="EMBL" id="KFM67949.1"/>
    </source>
</evidence>
<evidence type="ECO:0000259" key="1">
    <source>
        <dbReference type="Pfam" id="PF00622"/>
    </source>
</evidence>
<name>A0A087TS60_STEMI</name>
<dbReference type="OMA" id="PPHYKRY"/>
<dbReference type="InterPro" id="IPR043136">
    <property type="entry name" value="B30.2/SPRY_sf"/>
</dbReference>
<proteinExistence type="predicted"/>
<gene>
    <name evidence="2" type="ORF">X975_13516</name>
</gene>
<organism evidence="2 3">
    <name type="scientific">Stegodyphus mimosarum</name>
    <name type="common">African social velvet spider</name>
    <dbReference type="NCBI Taxonomy" id="407821"/>
    <lineage>
        <taxon>Eukaryota</taxon>
        <taxon>Metazoa</taxon>
        <taxon>Ecdysozoa</taxon>
        <taxon>Arthropoda</taxon>
        <taxon>Chelicerata</taxon>
        <taxon>Arachnida</taxon>
        <taxon>Araneae</taxon>
        <taxon>Araneomorphae</taxon>
        <taxon>Entelegynae</taxon>
        <taxon>Eresoidea</taxon>
        <taxon>Eresidae</taxon>
        <taxon>Stegodyphus</taxon>
    </lineage>
</organism>
<feature type="non-terminal residue" evidence="2">
    <location>
        <position position="384"/>
    </location>
</feature>
<dbReference type="AlphaFoldDB" id="A0A087TS60"/>
<evidence type="ECO:0000313" key="3">
    <source>
        <dbReference type="Proteomes" id="UP000054359"/>
    </source>
</evidence>
<dbReference type="STRING" id="407821.A0A087TS60"/>
<dbReference type="Gene3D" id="2.60.120.920">
    <property type="match status" value="1"/>
</dbReference>
<feature type="domain" description="SPRY" evidence="1">
    <location>
        <begin position="182"/>
        <end position="250"/>
    </location>
</feature>
<dbReference type="SUPFAM" id="SSF49899">
    <property type="entry name" value="Concanavalin A-like lectins/glucanases"/>
    <property type="match status" value="1"/>
</dbReference>
<dbReference type="Pfam" id="PF00622">
    <property type="entry name" value="SPRY"/>
    <property type="match status" value="1"/>
</dbReference>
<sequence length="384" mass="42596">MPGINKPGAMADFLNCGLGLGNNDDLRPLMPAGPLLARMLVREMHKDLLDFNNVPPQMDEDNLILASVNPRASNDRISPVLHVSDSMGDSFDEKCTDNELDNCENDDAKSEESASACEQVPSNESLYYFLPINYSKRNPWRRIIGLHTSGQELQSATYPARTSVKKLRFAQAKKPLNYLYSYFSVHLLDCGDESSITVGVCRKDYPSKVAPGKTAGSIGYFSDTGSVFYRDAVHLDGPVFSKGDVIGCGIIYPPHYKRYVDLSTDDNSDGMTDVVLTSLLNVNKKSMDFVCNMLNLNVEEKESSDYESSNSFEIETGKENASDCDYYNENFVESRTQVEVYFTYNMQVVGKVLSHIPVGGFYPTVHIFSSSAIKMSVDLNPPSS</sequence>
<protein>
    <submittedName>
        <fullName evidence="2">SPRY domain-containing protein 3</fullName>
    </submittedName>
</protein>
<dbReference type="EMBL" id="KK116501">
    <property type="protein sequence ID" value="KFM67949.1"/>
    <property type="molecule type" value="Genomic_DNA"/>
</dbReference>
<reference evidence="2 3" key="1">
    <citation type="submission" date="2013-11" db="EMBL/GenBank/DDBJ databases">
        <title>Genome sequencing of Stegodyphus mimosarum.</title>
        <authorList>
            <person name="Bechsgaard J."/>
        </authorList>
    </citation>
    <scope>NUCLEOTIDE SEQUENCE [LARGE SCALE GENOMIC DNA]</scope>
</reference>
<dbReference type="InterPro" id="IPR013320">
    <property type="entry name" value="ConA-like_dom_sf"/>
</dbReference>
<keyword evidence="3" id="KW-1185">Reference proteome</keyword>
<dbReference type="Proteomes" id="UP000054359">
    <property type="component" value="Unassembled WGS sequence"/>
</dbReference>
<accession>A0A087TS60</accession>
<dbReference type="OrthoDB" id="25503at2759"/>
<dbReference type="InterPro" id="IPR003877">
    <property type="entry name" value="SPRY_dom"/>
</dbReference>